<evidence type="ECO:0000259" key="14">
    <source>
        <dbReference type="Pfam" id="PF07715"/>
    </source>
</evidence>
<evidence type="ECO:0000256" key="8">
    <source>
        <dbReference type="ARBA" id="ARBA00023077"/>
    </source>
</evidence>
<dbReference type="PANTHER" id="PTHR32552">
    <property type="entry name" value="FERRICHROME IRON RECEPTOR-RELATED"/>
    <property type="match status" value="1"/>
</dbReference>
<keyword evidence="5 11" id="KW-0812">Transmembrane</keyword>
<dbReference type="InterPro" id="IPR039426">
    <property type="entry name" value="TonB-dep_rcpt-like"/>
</dbReference>
<name>A0ABV8SWH4_9GAMM</name>
<keyword evidence="4" id="KW-0410">Iron transport</keyword>
<evidence type="ECO:0000256" key="5">
    <source>
        <dbReference type="ARBA" id="ARBA00022692"/>
    </source>
</evidence>
<feature type="domain" description="TonB-dependent receptor-like beta-barrel" evidence="13">
    <location>
        <begin position="262"/>
        <end position="693"/>
    </location>
</feature>
<evidence type="ECO:0000313" key="16">
    <source>
        <dbReference type="Proteomes" id="UP001595904"/>
    </source>
</evidence>
<reference evidence="16" key="1">
    <citation type="journal article" date="2019" name="Int. J. Syst. Evol. Microbiol.">
        <title>The Global Catalogue of Microorganisms (GCM) 10K type strain sequencing project: providing services to taxonomists for standard genome sequencing and annotation.</title>
        <authorList>
            <consortium name="The Broad Institute Genomics Platform"/>
            <consortium name="The Broad Institute Genome Sequencing Center for Infectious Disease"/>
            <person name="Wu L."/>
            <person name="Ma J."/>
        </authorList>
    </citation>
    <scope>NUCLEOTIDE SEQUENCE [LARGE SCALE GENOMIC DNA]</scope>
    <source>
        <strain evidence="16">CGMCC 1.10759</strain>
    </source>
</reference>
<keyword evidence="8 12" id="KW-0798">TonB box</keyword>
<evidence type="ECO:0000256" key="9">
    <source>
        <dbReference type="ARBA" id="ARBA00023136"/>
    </source>
</evidence>
<evidence type="ECO:0000256" key="11">
    <source>
        <dbReference type="PROSITE-ProRule" id="PRU01360"/>
    </source>
</evidence>
<comment type="caution">
    <text evidence="15">The sequence shown here is derived from an EMBL/GenBank/DDBJ whole genome shotgun (WGS) entry which is preliminary data.</text>
</comment>
<protein>
    <submittedName>
        <fullName evidence="15">TonB-dependent receptor</fullName>
    </submittedName>
</protein>
<dbReference type="InterPro" id="IPR036942">
    <property type="entry name" value="Beta-barrel_TonB_sf"/>
</dbReference>
<dbReference type="PANTHER" id="PTHR32552:SF81">
    <property type="entry name" value="TONB-DEPENDENT OUTER MEMBRANE RECEPTOR"/>
    <property type="match status" value="1"/>
</dbReference>
<keyword evidence="9 11" id="KW-0472">Membrane</keyword>
<sequence>MNGAIASSLTIAIALGAESVAAQDPTGLEEVLVTASKREERSIDVPAAMDTLSGSTLEMLGASGFKDFADLVPGLDQRSNGAPGAGTVMIRGLNSGPQQTTNTVGFYLDDVPFTASGALSVGSVITPDPDLADIESVEVLKGPQGTLYGASSLGGLIRILSRRPDLAKSGGAASMTGSAVDGGGTGYGMRASLNVPLSQDRIGLRLSGFYRQDPGFVSNVGTGSEDVNEATVYGGRLSLLSAVSEDVQLLFTGFYQKIEADGFSYQDNVTDTLQPAFGPRKFSNYFDPTYEAEYQALSATLDWNLGPGVLTSTLAYGQYETRLLADYTQIYGSTFASVLPVGTGLKGDPSPQMEKGTVEIRYASERIGAFAFLAGLFYTDERNTYPVAMTAEDRVTGATLPEPFGNLLSTITRSDYTERAAFANITYYFTDGVDLTLGARYAKNDQDVAATRSGLLVDSLVPTSRFEFDDDATTYLATLRWRVTPVLSTFVRAASGYRPGGPQTNSLFPDARPFEADTVWNYEVGVKGSLPDRRVGFSASVYHIVWDDIQLNTLRGGFVFQGNGGKGEVNGLELEARAVPIDNLTVAMSFGYNDTEVVSIDAESSASLGAAAGDPFPLSPEWGGALMLDYRVPLAANWTATAGASAKYTGERPSSFSNAELNPSVRLPDYTTLDLRTGLEHGPWRFALRVDNVTNEDGLASFSTDKIFAGQLVPSSAILIQPRSYALTLSVDF</sequence>
<evidence type="ECO:0000256" key="10">
    <source>
        <dbReference type="ARBA" id="ARBA00023237"/>
    </source>
</evidence>
<keyword evidence="10 11" id="KW-0998">Cell outer membrane</keyword>
<evidence type="ECO:0000256" key="3">
    <source>
        <dbReference type="ARBA" id="ARBA00022452"/>
    </source>
</evidence>
<evidence type="ECO:0000259" key="13">
    <source>
        <dbReference type="Pfam" id="PF00593"/>
    </source>
</evidence>
<evidence type="ECO:0000256" key="1">
    <source>
        <dbReference type="ARBA" id="ARBA00004571"/>
    </source>
</evidence>
<comment type="subcellular location">
    <subcellularLocation>
        <location evidence="1 11">Cell outer membrane</location>
        <topology evidence="1 11">Multi-pass membrane protein</topology>
    </subcellularLocation>
</comment>
<keyword evidence="2 11" id="KW-0813">Transport</keyword>
<dbReference type="Proteomes" id="UP001595904">
    <property type="component" value="Unassembled WGS sequence"/>
</dbReference>
<keyword evidence="6" id="KW-0408">Iron</keyword>
<accession>A0ABV8SWH4</accession>
<evidence type="ECO:0000256" key="2">
    <source>
        <dbReference type="ARBA" id="ARBA00022448"/>
    </source>
</evidence>
<evidence type="ECO:0000313" key="15">
    <source>
        <dbReference type="EMBL" id="MFC4311968.1"/>
    </source>
</evidence>
<dbReference type="SUPFAM" id="SSF56935">
    <property type="entry name" value="Porins"/>
    <property type="match status" value="1"/>
</dbReference>
<dbReference type="Gene3D" id="2.40.170.20">
    <property type="entry name" value="TonB-dependent receptor, beta-barrel domain"/>
    <property type="match status" value="1"/>
</dbReference>
<organism evidence="15 16">
    <name type="scientific">Steroidobacter flavus</name>
    <dbReference type="NCBI Taxonomy" id="1842136"/>
    <lineage>
        <taxon>Bacteria</taxon>
        <taxon>Pseudomonadati</taxon>
        <taxon>Pseudomonadota</taxon>
        <taxon>Gammaproteobacteria</taxon>
        <taxon>Steroidobacterales</taxon>
        <taxon>Steroidobacteraceae</taxon>
        <taxon>Steroidobacter</taxon>
    </lineage>
</organism>
<dbReference type="PROSITE" id="PS52016">
    <property type="entry name" value="TONB_DEPENDENT_REC_3"/>
    <property type="match status" value="1"/>
</dbReference>
<dbReference type="Pfam" id="PF00593">
    <property type="entry name" value="TonB_dep_Rec_b-barrel"/>
    <property type="match status" value="1"/>
</dbReference>
<evidence type="ECO:0000256" key="6">
    <source>
        <dbReference type="ARBA" id="ARBA00023004"/>
    </source>
</evidence>
<proteinExistence type="inferred from homology"/>
<keyword evidence="15" id="KW-0675">Receptor</keyword>
<keyword evidence="16" id="KW-1185">Reference proteome</keyword>
<evidence type="ECO:0000256" key="12">
    <source>
        <dbReference type="RuleBase" id="RU003357"/>
    </source>
</evidence>
<dbReference type="InterPro" id="IPR012910">
    <property type="entry name" value="Plug_dom"/>
</dbReference>
<keyword evidence="7" id="KW-0406">Ion transport</keyword>
<keyword evidence="3 11" id="KW-1134">Transmembrane beta strand</keyword>
<dbReference type="InterPro" id="IPR000531">
    <property type="entry name" value="Beta-barrel_TonB"/>
</dbReference>
<comment type="similarity">
    <text evidence="11 12">Belongs to the TonB-dependent receptor family.</text>
</comment>
<dbReference type="Pfam" id="PF07715">
    <property type="entry name" value="Plug"/>
    <property type="match status" value="1"/>
</dbReference>
<feature type="domain" description="TonB-dependent receptor plug" evidence="14">
    <location>
        <begin position="43"/>
        <end position="155"/>
    </location>
</feature>
<evidence type="ECO:0000256" key="7">
    <source>
        <dbReference type="ARBA" id="ARBA00023065"/>
    </source>
</evidence>
<evidence type="ECO:0000256" key="4">
    <source>
        <dbReference type="ARBA" id="ARBA00022496"/>
    </source>
</evidence>
<dbReference type="RefSeq" id="WP_380600973.1">
    <property type="nucleotide sequence ID" value="NZ_JBHSDU010000014.1"/>
</dbReference>
<dbReference type="EMBL" id="JBHSDU010000014">
    <property type="protein sequence ID" value="MFC4311968.1"/>
    <property type="molecule type" value="Genomic_DNA"/>
</dbReference>
<gene>
    <name evidence="15" type="ORF">ACFPN2_22995</name>
</gene>